<evidence type="ECO:0000256" key="1">
    <source>
        <dbReference type="ARBA" id="ARBA00004141"/>
    </source>
</evidence>
<organism evidence="7 8">
    <name type="scientific">Panagrolaimus davidi</name>
    <dbReference type="NCBI Taxonomy" id="227884"/>
    <lineage>
        <taxon>Eukaryota</taxon>
        <taxon>Metazoa</taxon>
        <taxon>Ecdysozoa</taxon>
        <taxon>Nematoda</taxon>
        <taxon>Chromadorea</taxon>
        <taxon>Rhabditida</taxon>
        <taxon>Tylenchina</taxon>
        <taxon>Panagrolaimomorpha</taxon>
        <taxon>Panagrolaimoidea</taxon>
        <taxon>Panagrolaimidae</taxon>
        <taxon>Panagrolaimus</taxon>
    </lineage>
</organism>
<name>A0A914PSP9_9BILA</name>
<reference evidence="8" key="1">
    <citation type="submission" date="2022-11" db="UniProtKB">
        <authorList>
            <consortium name="WormBaseParasite"/>
        </authorList>
    </citation>
    <scope>IDENTIFICATION</scope>
</reference>
<evidence type="ECO:0000256" key="5">
    <source>
        <dbReference type="ARBA" id="ARBA00023136"/>
    </source>
</evidence>
<feature type="transmembrane region" description="Helical" evidence="6">
    <location>
        <begin position="82"/>
        <end position="106"/>
    </location>
</feature>
<evidence type="ECO:0000256" key="4">
    <source>
        <dbReference type="ARBA" id="ARBA00022989"/>
    </source>
</evidence>
<feature type="transmembrane region" description="Helical" evidence="6">
    <location>
        <begin position="187"/>
        <end position="214"/>
    </location>
</feature>
<dbReference type="GO" id="GO:0015141">
    <property type="term" value="F:succinate transmembrane transporter activity"/>
    <property type="evidence" value="ECO:0007669"/>
    <property type="project" value="TreeGrafter"/>
</dbReference>
<evidence type="ECO:0000313" key="7">
    <source>
        <dbReference type="Proteomes" id="UP000887578"/>
    </source>
</evidence>
<evidence type="ECO:0000256" key="2">
    <source>
        <dbReference type="ARBA" id="ARBA00006772"/>
    </source>
</evidence>
<protein>
    <submittedName>
        <fullName evidence="8">Uncharacterized protein</fullName>
    </submittedName>
</protein>
<accession>A0A914PSP9</accession>
<evidence type="ECO:0000256" key="3">
    <source>
        <dbReference type="ARBA" id="ARBA00022692"/>
    </source>
</evidence>
<proteinExistence type="inferred from homology"/>
<dbReference type="Pfam" id="PF00939">
    <property type="entry name" value="Na_sulph_symp"/>
    <property type="match status" value="1"/>
</dbReference>
<feature type="transmembrane region" description="Helical" evidence="6">
    <location>
        <begin position="391"/>
        <end position="418"/>
    </location>
</feature>
<dbReference type="WBParaSite" id="PDA_v2.g1923.t1">
    <property type="protein sequence ID" value="PDA_v2.g1923.t1"/>
    <property type="gene ID" value="PDA_v2.g1923"/>
</dbReference>
<evidence type="ECO:0000256" key="6">
    <source>
        <dbReference type="SAM" id="Phobius"/>
    </source>
</evidence>
<keyword evidence="5 6" id="KW-0472">Membrane</keyword>
<dbReference type="Proteomes" id="UP000887578">
    <property type="component" value="Unplaced"/>
</dbReference>
<dbReference type="InterPro" id="IPR001898">
    <property type="entry name" value="SLC13A/DASS"/>
</dbReference>
<keyword evidence="3 6" id="KW-0812">Transmembrane</keyword>
<evidence type="ECO:0000313" key="8">
    <source>
        <dbReference type="WBParaSite" id="PDA_v2.g1923.t1"/>
    </source>
</evidence>
<feature type="transmembrane region" description="Helical" evidence="6">
    <location>
        <begin position="350"/>
        <end position="371"/>
    </location>
</feature>
<dbReference type="GO" id="GO:0015137">
    <property type="term" value="F:citrate transmembrane transporter activity"/>
    <property type="evidence" value="ECO:0007669"/>
    <property type="project" value="TreeGrafter"/>
</dbReference>
<keyword evidence="4 6" id="KW-1133">Transmembrane helix</keyword>
<keyword evidence="7" id="KW-1185">Reference proteome</keyword>
<feature type="transmembrane region" description="Helical" evidence="6">
    <location>
        <begin position="42"/>
        <end position="61"/>
    </location>
</feature>
<feature type="transmembrane region" description="Helical" evidence="6">
    <location>
        <begin position="12"/>
        <end position="30"/>
    </location>
</feature>
<dbReference type="PANTHER" id="PTHR10283:SF85">
    <property type="entry name" value="SODIUM-DEPENDENT HIGH-AFFINITY DICARBOXYLATE TRANSPORTER 3"/>
    <property type="match status" value="1"/>
</dbReference>
<dbReference type="GO" id="GO:0005886">
    <property type="term" value="C:plasma membrane"/>
    <property type="evidence" value="ECO:0007669"/>
    <property type="project" value="TreeGrafter"/>
</dbReference>
<dbReference type="AlphaFoldDB" id="A0A914PSP9"/>
<sequence>MSIYWIVEIVPLPATAMFPIFLFPLTGIMSPKDVAKEYMNDTIFLFIGGLIVAAAVEKSALHERIALRVLTLSGSSPKMVMFAFMFVTALLSMFITMMVPIAQSVIAQLEVSYYEHHKASSAALLESSMPQKNFHKSTSAMCKGMIISICFAANIGGTGTVTGTPPNLVLVGILSTLYPNAKTGVHYLSFFVFAFPLMLLCLMACWGILTFWFLRHAPEGNDTVTNMMHDRYAKLPQMTYAEKSVGIVFIVMLIMWLTRAPEIVPGFGDLFPKGMFTDATSSMIISALLFILPAEKPKFRFPTIEELDGKPIPKLRVQGEEEDDQGIVMIAKKQKIIPSRLMDWKTMLNMFPWSVVWLLGGGFALAAGVKVSGLSVMLGNILGELETLPLWSLQVICLLSVMAVTNICSNTVTASIFIPVVSTLASKMEVHPLTLMLPTTIAW</sequence>
<dbReference type="PANTHER" id="PTHR10283">
    <property type="entry name" value="SOLUTE CARRIER FAMILY 13 MEMBER"/>
    <property type="match status" value="1"/>
</dbReference>
<feature type="transmembrane region" description="Helical" evidence="6">
    <location>
        <begin position="270"/>
        <end position="292"/>
    </location>
</feature>
<comment type="subcellular location">
    <subcellularLocation>
        <location evidence="1">Membrane</location>
        <topology evidence="1">Multi-pass membrane protein</topology>
    </subcellularLocation>
</comment>
<feature type="transmembrane region" description="Helical" evidence="6">
    <location>
        <begin position="235"/>
        <end position="258"/>
    </location>
</feature>
<comment type="similarity">
    <text evidence="2">Belongs to the SLC13A/DASS transporter (TC 2.A.47) family. NADC subfamily.</text>
</comment>